<dbReference type="Proteomes" id="UP000019146">
    <property type="component" value="Chromosome 2"/>
</dbReference>
<reference evidence="1 2" key="1">
    <citation type="journal article" date="2014" name="Genome Announc.">
        <title>Draft Genome Sequence of the Haloacid-Degrading Burkholderia caribensis Strain MBA4.</title>
        <authorList>
            <person name="Pan Y."/>
            <person name="Kong K.F."/>
            <person name="Tsang J.S."/>
        </authorList>
    </citation>
    <scope>NUCLEOTIDE SEQUENCE [LARGE SCALE GENOMIC DNA]</scope>
    <source>
        <strain evidence="1 2">MBA4</strain>
    </source>
</reference>
<proteinExistence type="predicted"/>
<dbReference type="EMBL" id="CP012747">
    <property type="protein sequence ID" value="ALL67857.1"/>
    <property type="molecule type" value="Genomic_DNA"/>
</dbReference>
<protein>
    <submittedName>
        <fullName evidence="1">Uncharacterized protein</fullName>
    </submittedName>
</protein>
<organism evidence="1 2">
    <name type="scientific">Paraburkholderia caribensis MBA4</name>
    <dbReference type="NCBI Taxonomy" id="1323664"/>
    <lineage>
        <taxon>Bacteria</taxon>
        <taxon>Pseudomonadati</taxon>
        <taxon>Pseudomonadota</taxon>
        <taxon>Betaproteobacteria</taxon>
        <taxon>Burkholderiales</taxon>
        <taxon>Burkholderiaceae</taxon>
        <taxon>Paraburkholderia</taxon>
    </lineage>
</organism>
<dbReference type="AlphaFoldDB" id="A0A0P0RH35"/>
<dbReference type="KEGG" id="bcai:K788_00005515"/>
<evidence type="ECO:0000313" key="1">
    <source>
        <dbReference type="EMBL" id="ALL67857.1"/>
    </source>
</evidence>
<name>A0A0P0RH35_9BURK</name>
<sequence>MPVLDDGRIEIGVEVGTTLVAVDKFADIFLRALHDRVARAASTEVRQMKGATVAGRQ</sequence>
<accession>A0A0P0RH35</accession>
<gene>
    <name evidence="1" type="ORF">K788_00005515</name>
</gene>
<evidence type="ECO:0000313" key="2">
    <source>
        <dbReference type="Proteomes" id="UP000019146"/>
    </source>
</evidence>